<evidence type="ECO:0000256" key="1">
    <source>
        <dbReference type="ARBA" id="ARBA00022729"/>
    </source>
</evidence>
<dbReference type="PROSITE" id="PS51257">
    <property type="entry name" value="PROKAR_LIPOPROTEIN"/>
    <property type="match status" value="1"/>
</dbReference>
<feature type="domain" description="SbsA Ig-like" evidence="2">
    <location>
        <begin position="38"/>
        <end position="136"/>
    </location>
</feature>
<dbReference type="AlphaFoldDB" id="A0A2S2DSV9"/>
<evidence type="ECO:0000259" key="2">
    <source>
        <dbReference type="Pfam" id="PF13205"/>
    </source>
</evidence>
<reference evidence="4" key="1">
    <citation type="submission" date="2018-05" db="EMBL/GenBank/DDBJ databases">
        <title>Pseudarcicella sp. HME7025 Genome sequencing and assembly.</title>
        <authorList>
            <person name="Kim H."/>
            <person name="Kang H."/>
            <person name="Joh K."/>
        </authorList>
    </citation>
    <scope>NUCLEOTIDE SEQUENCE [LARGE SCALE GENOMIC DNA]</scope>
    <source>
        <strain evidence="4">HME7025</strain>
    </source>
</reference>
<dbReference type="Proteomes" id="UP000245468">
    <property type="component" value="Chromosome"/>
</dbReference>
<dbReference type="KEGG" id="psez:HME7025_00032"/>
<keyword evidence="4" id="KW-1185">Reference proteome</keyword>
<keyword evidence="1" id="KW-0732">Signal</keyword>
<dbReference type="OrthoDB" id="9809989at2"/>
<proteinExistence type="predicted"/>
<evidence type="ECO:0000313" key="3">
    <source>
        <dbReference type="EMBL" id="AWL07917.1"/>
    </source>
</evidence>
<name>A0A2S2DSV9_9BACT</name>
<dbReference type="InterPro" id="IPR032812">
    <property type="entry name" value="SbsA_Ig"/>
</dbReference>
<dbReference type="SUPFAM" id="SSF117074">
    <property type="entry name" value="Hypothetical protein PA1324"/>
    <property type="match status" value="1"/>
</dbReference>
<sequence length="547" mass="62826">MLSKLKNLVLFSILSGFISILMLQSCAQMATPPGGKKDTLAPKISESIPLNKSRNFKGKRIDITFNEYVGIRNLSQELLITPSVGTYQTKIRPQGLSILLDSTLKDNTTYTFNFRNAIEDASERNIGKNIKLVFSTSQDIDSLQIKGKVRTLLTQKHPENILVALYPWNDSVFIHTTKPYYFVKTDTSGNYLLENIAKGKYYMAAFLDINNNLLYNSNKESVDFLSEKYIDLTKNVEQNFAISLQNQDSLKLSKTTATAKSVLYEFNRGIKSLTLSNVPKAQLYYQQEDSKNLRFYLLNQSNTDTIFIRATITDSLNRNYQVPLKIKFRELTKKEKVQKQDLTFEVKPTPGKLLSPLDSIQIKFPRPVQQWVSTNILFKTEEGEILSLPDQAFHWNQFQNNLVIRNAYLPSRSKFEMSITKNAFVGIDADSSIVYTQKMEWQDIENYGSIDGNITSSEPNSEFIVELLKADTFEPYMTLKTQKRFEFTNVEPGIYQIRVIADLNKNGYWDIGNFKLRKKSEPVYFFDGKIKLKANFQISDLLINTQK</sequence>
<gene>
    <name evidence="3" type="ORF">HME7025_00032</name>
</gene>
<protein>
    <recommendedName>
        <fullName evidence="2">SbsA Ig-like domain-containing protein</fullName>
    </recommendedName>
</protein>
<dbReference type="Pfam" id="PF13205">
    <property type="entry name" value="Big_5"/>
    <property type="match status" value="1"/>
</dbReference>
<organism evidence="3 4">
    <name type="scientific">Aquirufa nivalisilvae</name>
    <dbReference type="NCBI Taxonomy" id="2516557"/>
    <lineage>
        <taxon>Bacteria</taxon>
        <taxon>Pseudomonadati</taxon>
        <taxon>Bacteroidota</taxon>
        <taxon>Cytophagia</taxon>
        <taxon>Cytophagales</taxon>
        <taxon>Flectobacillaceae</taxon>
        <taxon>Aquirufa</taxon>
    </lineage>
</organism>
<evidence type="ECO:0000313" key="4">
    <source>
        <dbReference type="Proteomes" id="UP000245468"/>
    </source>
</evidence>
<dbReference type="EMBL" id="CP029346">
    <property type="protein sequence ID" value="AWL07917.1"/>
    <property type="molecule type" value="Genomic_DNA"/>
</dbReference>
<dbReference type="RefSeq" id="WP_109321698.1">
    <property type="nucleotide sequence ID" value="NZ_CP029346.1"/>
</dbReference>
<accession>A0A2S2DSV9</accession>